<accession>A0AAW4XVA4</accession>
<keyword evidence="2" id="KW-0378">Hydrolase</keyword>
<dbReference type="Pfam" id="PF00561">
    <property type="entry name" value="Abhydrolase_1"/>
    <property type="match status" value="1"/>
</dbReference>
<organism evidence="2 3">
    <name type="scientific">Comamonas koreensis</name>
    <dbReference type="NCBI Taxonomy" id="160825"/>
    <lineage>
        <taxon>Bacteria</taxon>
        <taxon>Pseudomonadati</taxon>
        <taxon>Pseudomonadota</taxon>
        <taxon>Betaproteobacteria</taxon>
        <taxon>Burkholderiales</taxon>
        <taxon>Comamonadaceae</taxon>
        <taxon>Comamonas</taxon>
    </lineage>
</organism>
<dbReference type="RefSeq" id="WP_230774389.1">
    <property type="nucleotide sequence ID" value="NZ_JAJNCT010000010.1"/>
</dbReference>
<evidence type="ECO:0000313" key="2">
    <source>
        <dbReference type="EMBL" id="MCD2165578.1"/>
    </source>
</evidence>
<dbReference type="PANTHER" id="PTHR43194">
    <property type="entry name" value="HYDROLASE ALPHA/BETA FOLD FAMILY"/>
    <property type="match status" value="1"/>
</dbReference>
<dbReference type="PANTHER" id="PTHR43194:SF2">
    <property type="entry name" value="PEROXISOMAL MEMBRANE PROTEIN LPX1"/>
    <property type="match status" value="1"/>
</dbReference>
<dbReference type="InterPro" id="IPR050228">
    <property type="entry name" value="Carboxylesterase_BioH"/>
</dbReference>
<dbReference type="PRINTS" id="PR00111">
    <property type="entry name" value="ABHYDROLASE"/>
</dbReference>
<dbReference type="InterPro" id="IPR000073">
    <property type="entry name" value="AB_hydrolase_1"/>
</dbReference>
<sequence>MYQDPRLQYVTCAVAGNTDTGRQGATHRMAYWEWNDTGDLNHPHVIVCAHGLTRQGRDFDVLARQLALQARVICPDVVGRGYSDWLEDPAGYQVPLYVADMLAMLQQVHRAAPIGKLDWVGTSMGGLIGIGLAGEPSIRPLMPAPVRRLVLNDVGPTIEPSALARIGSYVGQHMLYGSEQEAVAAMGQLSKGFGPHSDEEWLALSRPMLRPEAGGSVRLHYDPAIAQPMQAMTPEMAAAGEQLLWRLYEQIDAVTLVLRGADSDLLSAQTAQSMAERGPRARVVEFAGVGHAPTLVSFDQTAAVLAFLCGA</sequence>
<dbReference type="Proteomes" id="UP001199260">
    <property type="component" value="Unassembled WGS sequence"/>
</dbReference>
<dbReference type="Gene3D" id="3.40.50.1820">
    <property type="entry name" value="alpha/beta hydrolase"/>
    <property type="match status" value="1"/>
</dbReference>
<feature type="domain" description="AB hydrolase-1" evidence="1">
    <location>
        <begin position="45"/>
        <end position="292"/>
    </location>
</feature>
<dbReference type="InterPro" id="IPR029058">
    <property type="entry name" value="AB_hydrolase_fold"/>
</dbReference>
<evidence type="ECO:0000259" key="1">
    <source>
        <dbReference type="Pfam" id="PF00561"/>
    </source>
</evidence>
<dbReference type="GO" id="GO:0016787">
    <property type="term" value="F:hydrolase activity"/>
    <property type="evidence" value="ECO:0007669"/>
    <property type="project" value="UniProtKB-KW"/>
</dbReference>
<name>A0AAW4XVA4_9BURK</name>
<dbReference type="SUPFAM" id="SSF53474">
    <property type="entry name" value="alpha/beta-Hydrolases"/>
    <property type="match status" value="1"/>
</dbReference>
<dbReference type="EMBL" id="JAJNCT010000010">
    <property type="protein sequence ID" value="MCD2165578.1"/>
    <property type="molecule type" value="Genomic_DNA"/>
</dbReference>
<proteinExistence type="predicted"/>
<comment type="caution">
    <text evidence="2">The sequence shown here is derived from an EMBL/GenBank/DDBJ whole genome shotgun (WGS) entry which is preliminary data.</text>
</comment>
<evidence type="ECO:0000313" key="3">
    <source>
        <dbReference type="Proteomes" id="UP001199260"/>
    </source>
</evidence>
<protein>
    <submittedName>
        <fullName evidence="2">Alpha/beta hydrolase</fullName>
    </submittedName>
</protein>
<dbReference type="AlphaFoldDB" id="A0AAW4XVA4"/>
<reference evidence="2 3" key="1">
    <citation type="submission" date="2021-11" db="EMBL/GenBank/DDBJ databases">
        <title>Genome sequence.</title>
        <authorList>
            <person name="Sun Q."/>
        </authorList>
    </citation>
    <scope>NUCLEOTIDE SEQUENCE [LARGE SCALE GENOMIC DNA]</scope>
    <source>
        <strain evidence="2 3">KCTC 12005</strain>
    </source>
</reference>
<gene>
    <name evidence="2" type="ORF">LPW39_10570</name>
</gene>
<keyword evidence="3" id="KW-1185">Reference proteome</keyword>